<dbReference type="InterPro" id="IPR012939">
    <property type="entry name" value="Glyco_hydro_92"/>
</dbReference>
<keyword evidence="4" id="KW-0732">Signal</keyword>
<feature type="chain" id="PRO_5040965241" evidence="4">
    <location>
        <begin position="19"/>
        <end position="765"/>
    </location>
</feature>
<dbReference type="RefSeq" id="WP_245129650.1">
    <property type="nucleotide sequence ID" value="NZ_JALJEJ010000003.1"/>
</dbReference>
<dbReference type="Proteomes" id="UP001139450">
    <property type="component" value="Unassembled WGS sequence"/>
</dbReference>
<comment type="subunit">
    <text evidence="2">Monomer.</text>
</comment>
<reference evidence="7" key="1">
    <citation type="submission" date="2022-04" db="EMBL/GenBank/DDBJ databases">
        <title>Mucilaginibacter sp. RS28 isolated from freshwater.</title>
        <authorList>
            <person name="Ko S.-R."/>
        </authorList>
    </citation>
    <scope>NUCLEOTIDE SEQUENCE</scope>
    <source>
        <strain evidence="7">RS28</strain>
    </source>
</reference>
<keyword evidence="7" id="KW-0326">Glycosidase</keyword>
<feature type="signal peptide" evidence="4">
    <location>
        <begin position="1"/>
        <end position="18"/>
    </location>
</feature>
<dbReference type="EC" id="3.2.1.-" evidence="7"/>
<dbReference type="PANTHER" id="PTHR12143">
    <property type="entry name" value="PEPTIDE N-GLYCANASE PNGASE -RELATED"/>
    <property type="match status" value="1"/>
</dbReference>
<evidence type="ECO:0000256" key="2">
    <source>
        <dbReference type="ARBA" id="ARBA00011245"/>
    </source>
</evidence>
<evidence type="ECO:0000259" key="5">
    <source>
        <dbReference type="Pfam" id="PF07971"/>
    </source>
</evidence>
<dbReference type="GO" id="GO:0030246">
    <property type="term" value="F:carbohydrate binding"/>
    <property type="evidence" value="ECO:0007669"/>
    <property type="project" value="InterPro"/>
</dbReference>
<protein>
    <submittedName>
        <fullName evidence="7">GH92 family glycosyl hydrolase</fullName>
        <ecNumber evidence="7">3.2.1.-</ecNumber>
    </submittedName>
</protein>
<dbReference type="Pfam" id="PF17678">
    <property type="entry name" value="Glyco_hydro_92N"/>
    <property type="match status" value="1"/>
</dbReference>
<gene>
    <name evidence="7" type="ORF">MUY27_08865</name>
</gene>
<dbReference type="InterPro" id="IPR008928">
    <property type="entry name" value="6-hairpin_glycosidase_sf"/>
</dbReference>
<evidence type="ECO:0000256" key="1">
    <source>
        <dbReference type="ARBA" id="ARBA00001913"/>
    </source>
</evidence>
<dbReference type="PANTHER" id="PTHR12143:SF39">
    <property type="entry name" value="SECRETED PROTEIN"/>
    <property type="match status" value="1"/>
</dbReference>
<dbReference type="InterPro" id="IPR050883">
    <property type="entry name" value="PNGase"/>
</dbReference>
<evidence type="ECO:0000256" key="3">
    <source>
        <dbReference type="ARBA" id="ARBA00022837"/>
    </source>
</evidence>
<dbReference type="Gene3D" id="2.70.98.10">
    <property type="match status" value="1"/>
</dbReference>
<name>A0A9X1X586_9SPHI</name>
<dbReference type="SUPFAM" id="SSF48208">
    <property type="entry name" value="Six-hairpin glycosidases"/>
    <property type="match status" value="1"/>
</dbReference>
<dbReference type="InterPro" id="IPR014718">
    <property type="entry name" value="GH-type_carb-bd"/>
</dbReference>
<feature type="domain" description="Glycosyl hydrolase family 92 N-terminal" evidence="6">
    <location>
        <begin position="29"/>
        <end position="289"/>
    </location>
</feature>
<dbReference type="Gene3D" id="1.20.1050.60">
    <property type="entry name" value="alpha-1,2-mannosidase"/>
    <property type="match status" value="1"/>
</dbReference>
<dbReference type="FunFam" id="1.20.1050.60:FF:000001">
    <property type="entry name" value="Putative alpha-1,2-mannosidase"/>
    <property type="match status" value="1"/>
</dbReference>
<accession>A0A9X1X586</accession>
<dbReference type="GO" id="GO:0006516">
    <property type="term" value="P:glycoprotein catabolic process"/>
    <property type="evidence" value="ECO:0007669"/>
    <property type="project" value="TreeGrafter"/>
</dbReference>
<dbReference type="EMBL" id="JALJEJ010000003">
    <property type="protein sequence ID" value="MCJ8209818.1"/>
    <property type="molecule type" value="Genomic_DNA"/>
</dbReference>
<dbReference type="Gene3D" id="3.30.2080.10">
    <property type="entry name" value="GH92 mannosidase domain"/>
    <property type="match status" value="1"/>
</dbReference>
<dbReference type="GO" id="GO:0005829">
    <property type="term" value="C:cytosol"/>
    <property type="evidence" value="ECO:0007669"/>
    <property type="project" value="TreeGrafter"/>
</dbReference>
<dbReference type="Gene3D" id="1.20.1610.10">
    <property type="entry name" value="alpha-1,2-mannosidases domains"/>
    <property type="match status" value="1"/>
</dbReference>
<dbReference type="Pfam" id="PF07971">
    <property type="entry name" value="Glyco_hydro_92"/>
    <property type="match status" value="1"/>
</dbReference>
<evidence type="ECO:0000313" key="8">
    <source>
        <dbReference type="Proteomes" id="UP001139450"/>
    </source>
</evidence>
<keyword evidence="7" id="KW-0378">Hydrolase</keyword>
<dbReference type="GO" id="GO:0005975">
    <property type="term" value="P:carbohydrate metabolic process"/>
    <property type="evidence" value="ECO:0007669"/>
    <property type="project" value="InterPro"/>
</dbReference>
<evidence type="ECO:0000256" key="4">
    <source>
        <dbReference type="SAM" id="SignalP"/>
    </source>
</evidence>
<evidence type="ECO:0000313" key="7">
    <source>
        <dbReference type="EMBL" id="MCJ8209818.1"/>
    </source>
</evidence>
<keyword evidence="8" id="KW-1185">Reference proteome</keyword>
<dbReference type="FunFam" id="3.30.2080.10:FF:000001">
    <property type="entry name" value="Alpha-1,2-mannosidase subfamily"/>
    <property type="match status" value="1"/>
</dbReference>
<keyword evidence="3" id="KW-0106">Calcium</keyword>
<comment type="caution">
    <text evidence="7">The sequence shown here is derived from an EMBL/GenBank/DDBJ whole genome shotgun (WGS) entry which is preliminary data.</text>
</comment>
<dbReference type="NCBIfam" id="TIGR01180">
    <property type="entry name" value="aman2_put"/>
    <property type="match status" value="1"/>
</dbReference>
<proteinExistence type="predicted"/>
<dbReference type="GO" id="GO:0016798">
    <property type="term" value="F:hydrolase activity, acting on glycosyl bonds"/>
    <property type="evidence" value="ECO:0007669"/>
    <property type="project" value="UniProtKB-KW"/>
</dbReference>
<dbReference type="InterPro" id="IPR005887">
    <property type="entry name" value="GH92_a_mannosidase_put"/>
</dbReference>
<comment type="cofactor">
    <cofactor evidence="1">
        <name>Ca(2+)</name>
        <dbReference type="ChEBI" id="CHEBI:29108"/>
    </cofactor>
</comment>
<dbReference type="GO" id="GO:0000224">
    <property type="term" value="F:peptide-N4-(N-acetyl-beta-glucosaminyl)asparagine amidase activity"/>
    <property type="evidence" value="ECO:0007669"/>
    <property type="project" value="TreeGrafter"/>
</dbReference>
<dbReference type="InterPro" id="IPR041371">
    <property type="entry name" value="GH92_N"/>
</dbReference>
<dbReference type="AlphaFoldDB" id="A0A9X1X586"/>
<sequence>MKKLPFLLLALASANAFAQTGKPEKLIQYVKPIIGTQRMGHTYPGSTVPFGMVQLSPETDTISYDQNGKYNPDVYKYCAGYQYDDKTIVGFSHTHFSGTGHSDLGDILIMPTTGKLQLNPGTADKPLSGYRSAFSHKNELSEANYYKVKLDDHNITAELTTTTRVGIHQYTFPASDQSHIILDMMAGIYNYPEKNVWTYLRVVNDSTVIGWRQTNGWARTRQLYFAISFSKPFSGHGFKNYVSGSVYRGFWGKFNQTKNFPEIAGRQIKAWFDFKTTEGEKIKLKVALSPVSMDNALANMKAEAQGWDFDKFKQAGQQQWEDELHKIVIDTKSKTEKENFYTGMYHALINPTLYADLNGEYKGLDQNVHKAEGFNNYTTFSLWDTYRALHPLFNIVDPDRNKDMIKSMLAHYDQSPEHMLPVWSNSGNENWCMSGYHAVAVIADAVVKGNADFDTNKALEACVATARHRDYEGIGEYMDKGYIPDERSGVSVSSTLEYAYDDWAIAQMAKKLGREDIYQEFIKRSQNYKNVYDPKVGFMRPKLADGTFRKNFDPLTTINQGFIEGNAWNYTLFVPQDPKGLINIMGGNQRVVRYLDSLFTMQLPDKFFAETEDITRDGIIGNYVHGNEPSHHVAYLYNWTDKPWKTQERIRMILKKMYGPTPDGLGGNDDTGQMSAWYIFSTLGFYPFAPGADTYAIGSPAIDNAVINLAGGKTFKITVKNQGDKNVYIKKIELNGKPLEGLSIKHSDIMNGGELVFYMSSSHAK</sequence>
<feature type="domain" description="Glycosyl hydrolase family 92" evidence="5">
    <location>
        <begin position="295"/>
        <end position="760"/>
    </location>
</feature>
<evidence type="ECO:0000259" key="6">
    <source>
        <dbReference type="Pfam" id="PF17678"/>
    </source>
</evidence>
<organism evidence="7 8">
    <name type="scientific">Mucilaginibacter straminoryzae</name>
    <dbReference type="NCBI Taxonomy" id="2932774"/>
    <lineage>
        <taxon>Bacteria</taxon>
        <taxon>Pseudomonadati</taxon>
        <taxon>Bacteroidota</taxon>
        <taxon>Sphingobacteriia</taxon>
        <taxon>Sphingobacteriales</taxon>
        <taxon>Sphingobacteriaceae</taxon>
        <taxon>Mucilaginibacter</taxon>
    </lineage>
</organism>